<dbReference type="SUPFAM" id="SSF81321">
    <property type="entry name" value="Family A G protein-coupled receptor-like"/>
    <property type="match status" value="1"/>
</dbReference>
<evidence type="ECO:0000313" key="14">
    <source>
        <dbReference type="EMBL" id="CAJ1077596.1"/>
    </source>
</evidence>
<feature type="transmembrane region" description="Helical" evidence="11">
    <location>
        <begin position="195"/>
        <end position="217"/>
    </location>
</feature>
<comment type="subcellular location">
    <subcellularLocation>
        <location evidence="1">Cell membrane</location>
        <topology evidence="1">Multi-pass membrane protein</topology>
    </subcellularLocation>
</comment>
<evidence type="ECO:0000256" key="3">
    <source>
        <dbReference type="ARBA" id="ARBA00022692"/>
    </source>
</evidence>
<proteinExistence type="inferred from homology"/>
<dbReference type="PROSITE" id="PS50888">
    <property type="entry name" value="BHLH"/>
    <property type="match status" value="1"/>
</dbReference>
<evidence type="ECO:0000259" key="13">
    <source>
        <dbReference type="PROSITE" id="PS50888"/>
    </source>
</evidence>
<evidence type="ECO:0000256" key="6">
    <source>
        <dbReference type="ARBA" id="ARBA00023136"/>
    </source>
</evidence>
<keyword evidence="8 9" id="KW-0807">Transducer</keyword>
<feature type="transmembrane region" description="Helical" evidence="11">
    <location>
        <begin position="38"/>
        <end position="65"/>
    </location>
</feature>
<dbReference type="GO" id="GO:0046983">
    <property type="term" value="F:protein dimerization activity"/>
    <property type="evidence" value="ECO:0007669"/>
    <property type="project" value="InterPro"/>
</dbReference>
<sequence>MGPNISENRSAFVINIHPCYEIHDFDYILSNTPSVVCFVLYIFIFLLSVVTVFGNLLVIIAIIYFTQLHSPTNFLILSLSVADMLVGIVVFPLSMAFSLSSCMHHEDLFCKIRSSFDVSLSTCSILNLCCISIDRYYAVCQPLSYKAKISHRVAVLMILMSWGGSALIGIGILIAGLNEKCDDLCFIDKLMENTIGPILSFYFPVIIMLCIYLKIFLVAQRQARKIMNIACQSTKSGATVTPMALNPLEGLLSVATNHQLVSSSTAHLQRQQHCAAKVPADLDGHKRGACSSFKQKKWVHTVCGSRPKCGAGCNHLMRSGTLRGQHSPENAARERSRIRNLRQAFHSLQAALPSVPPDTKLSKLDVLVLATNYIAHLTETLDQGGALADQTLSARTGGYLHPVKKWPMRSLLYCGSVGNLLTNIPTNQTPPPGQKETYPQTSAIEETKE</sequence>
<dbReference type="GO" id="GO:0004930">
    <property type="term" value="F:G protein-coupled receptor activity"/>
    <property type="evidence" value="ECO:0007669"/>
    <property type="project" value="UniProtKB-KW"/>
</dbReference>
<keyword evidence="2" id="KW-1003">Cell membrane</keyword>
<evidence type="ECO:0000256" key="11">
    <source>
        <dbReference type="SAM" id="Phobius"/>
    </source>
</evidence>
<dbReference type="Pfam" id="PF00010">
    <property type="entry name" value="HLH"/>
    <property type="match status" value="1"/>
</dbReference>
<accession>A0AAV1GXP2</accession>
<dbReference type="SUPFAM" id="SSF47459">
    <property type="entry name" value="HLH, helix-loop-helix DNA-binding domain"/>
    <property type="match status" value="1"/>
</dbReference>
<keyword evidence="6 11" id="KW-0472">Membrane</keyword>
<dbReference type="Gene3D" id="1.20.1070.10">
    <property type="entry name" value="Rhodopsin 7-helix transmembrane proteins"/>
    <property type="match status" value="1"/>
</dbReference>
<organism evidence="14 15">
    <name type="scientific">Xyrichtys novacula</name>
    <name type="common">Pearly razorfish</name>
    <name type="synonym">Hemipteronotus novacula</name>
    <dbReference type="NCBI Taxonomy" id="13765"/>
    <lineage>
        <taxon>Eukaryota</taxon>
        <taxon>Metazoa</taxon>
        <taxon>Chordata</taxon>
        <taxon>Craniata</taxon>
        <taxon>Vertebrata</taxon>
        <taxon>Euteleostomi</taxon>
        <taxon>Actinopterygii</taxon>
        <taxon>Neopterygii</taxon>
        <taxon>Teleostei</taxon>
        <taxon>Neoteleostei</taxon>
        <taxon>Acanthomorphata</taxon>
        <taxon>Eupercaria</taxon>
        <taxon>Labriformes</taxon>
        <taxon>Labridae</taxon>
        <taxon>Xyrichtys</taxon>
    </lineage>
</organism>
<keyword evidence="7 9" id="KW-0675">Receptor</keyword>
<name>A0AAV1GXP2_XYRNO</name>
<evidence type="ECO:0000256" key="4">
    <source>
        <dbReference type="ARBA" id="ARBA00022989"/>
    </source>
</evidence>
<dbReference type="CDD" id="cd19709">
    <property type="entry name" value="bHLH_TS_TCF23_OUT"/>
    <property type="match status" value="1"/>
</dbReference>
<dbReference type="InterPro" id="IPR011598">
    <property type="entry name" value="bHLH_dom"/>
</dbReference>
<evidence type="ECO:0000256" key="5">
    <source>
        <dbReference type="ARBA" id="ARBA00023040"/>
    </source>
</evidence>
<evidence type="ECO:0000256" key="2">
    <source>
        <dbReference type="ARBA" id="ARBA00022475"/>
    </source>
</evidence>
<dbReference type="PRINTS" id="PR00237">
    <property type="entry name" value="GPCRRHODOPSN"/>
</dbReference>
<protein>
    <submittedName>
        <fullName evidence="14">Trace amine-associated receptor 1-like</fullName>
    </submittedName>
</protein>
<dbReference type="Gene3D" id="4.10.280.10">
    <property type="entry name" value="Helix-loop-helix DNA-binding domain"/>
    <property type="match status" value="1"/>
</dbReference>
<evidence type="ECO:0000256" key="8">
    <source>
        <dbReference type="ARBA" id="ARBA00023224"/>
    </source>
</evidence>
<comment type="similarity">
    <text evidence="9">Belongs to the G-protein coupled receptor 1 family.</text>
</comment>
<dbReference type="InterPro" id="IPR017452">
    <property type="entry name" value="GPCR_Rhodpsn_7TM"/>
</dbReference>
<feature type="domain" description="G-protein coupled receptors family 1 profile" evidence="12">
    <location>
        <begin position="54"/>
        <end position="225"/>
    </location>
</feature>
<feature type="transmembrane region" description="Helical" evidence="11">
    <location>
        <begin position="74"/>
        <end position="98"/>
    </location>
</feature>
<dbReference type="InterPro" id="IPR036638">
    <property type="entry name" value="HLH_DNA-bd_sf"/>
</dbReference>
<evidence type="ECO:0000256" key="7">
    <source>
        <dbReference type="ARBA" id="ARBA00023170"/>
    </source>
</evidence>
<evidence type="ECO:0000259" key="12">
    <source>
        <dbReference type="PROSITE" id="PS50262"/>
    </source>
</evidence>
<dbReference type="Pfam" id="PF00001">
    <property type="entry name" value="7tm_1"/>
    <property type="match status" value="1"/>
</dbReference>
<keyword evidence="5 9" id="KW-0297">G-protein coupled receptor</keyword>
<reference evidence="14" key="1">
    <citation type="submission" date="2023-08" db="EMBL/GenBank/DDBJ databases">
        <authorList>
            <person name="Alioto T."/>
            <person name="Alioto T."/>
            <person name="Gomez Garrido J."/>
        </authorList>
    </citation>
    <scope>NUCLEOTIDE SEQUENCE</scope>
</reference>
<dbReference type="PANTHER" id="PTHR24248:SF66">
    <property type="entry name" value="OCTOPAMINE RECEPTOR BETA-3R"/>
    <property type="match status" value="1"/>
</dbReference>
<dbReference type="Proteomes" id="UP001178508">
    <property type="component" value="Chromosome 17"/>
</dbReference>
<keyword evidence="4 11" id="KW-1133">Transmembrane helix</keyword>
<evidence type="ECO:0000256" key="1">
    <source>
        <dbReference type="ARBA" id="ARBA00004651"/>
    </source>
</evidence>
<dbReference type="EMBL" id="OY660880">
    <property type="protein sequence ID" value="CAJ1077596.1"/>
    <property type="molecule type" value="Genomic_DNA"/>
</dbReference>
<dbReference type="GO" id="GO:0043410">
    <property type="term" value="P:positive regulation of MAPK cascade"/>
    <property type="evidence" value="ECO:0007669"/>
    <property type="project" value="TreeGrafter"/>
</dbReference>
<dbReference type="PROSITE" id="PS00237">
    <property type="entry name" value="G_PROTEIN_RECEP_F1_1"/>
    <property type="match status" value="1"/>
</dbReference>
<keyword evidence="3 9" id="KW-0812">Transmembrane</keyword>
<dbReference type="AlphaFoldDB" id="A0AAV1GXP2"/>
<feature type="region of interest" description="Disordered" evidence="10">
    <location>
        <begin position="424"/>
        <end position="449"/>
    </location>
</feature>
<feature type="transmembrane region" description="Helical" evidence="11">
    <location>
        <begin position="149"/>
        <end position="175"/>
    </location>
</feature>
<dbReference type="SMART" id="SM00353">
    <property type="entry name" value="HLH"/>
    <property type="match status" value="1"/>
</dbReference>
<evidence type="ECO:0000313" key="15">
    <source>
        <dbReference type="Proteomes" id="UP001178508"/>
    </source>
</evidence>
<dbReference type="PANTHER" id="PTHR24248">
    <property type="entry name" value="ADRENERGIC RECEPTOR-RELATED G-PROTEIN COUPLED RECEPTOR"/>
    <property type="match status" value="1"/>
</dbReference>
<gene>
    <name evidence="14" type="ORF">XNOV1_A024330</name>
</gene>
<feature type="compositionally biased region" description="Polar residues" evidence="10">
    <location>
        <begin position="437"/>
        <end position="449"/>
    </location>
</feature>
<dbReference type="PROSITE" id="PS50262">
    <property type="entry name" value="G_PROTEIN_RECEP_F1_2"/>
    <property type="match status" value="1"/>
</dbReference>
<keyword evidence="15" id="KW-1185">Reference proteome</keyword>
<evidence type="ECO:0000256" key="10">
    <source>
        <dbReference type="SAM" id="MobiDB-lite"/>
    </source>
</evidence>
<evidence type="ECO:0000256" key="9">
    <source>
        <dbReference type="RuleBase" id="RU000688"/>
    </source>
</evidence>
<feature type="domain" description="BHLH" evidence="13">
    <location>
        <begin position="325"/>
        <end position="377"/>
    </location>
</feature>
<dbReference type="InterPro" id="IPR000276">
    <property type="entry name" value="GPCR_Rhodpsn"/>
</dbReference>
<dbReference type="GO" id="GO:0005886">
    <property type="term" value="C:plasma membrane"/>
    <property type="evidence" value="ECO:0007669"/>
    <property type="project" value="UniProtKB-SubCell"/>
</dbReference>
<dbReference type="GO" id="GO:0071880">
    <property type="term" value="P:adenylate cyclase-activating adrenergic receptor signaling pathway"/>
    <property type="evidence" value="ECO:0007669"/>
    <property type="project" value="TreeGrafter"/>
</dbReference>